<keyword evidence="4 6" id="KW-1133">Transmembrane helix</keyword>
<evidence type="ECO:0000256" key="6">
    <source>
        <dbReference type="SAM" id="Phobius"/>
    </source>
</evidence>
<dbReference type="Gene3D" id="3.50.50.60">
    <property type="entry name" value="FAD/NAD(P)-binding domain"/>
    <property type="match status" value="1"/>
</dbReference>
<dbReference type="PANTHER" id="PTHR23128">
    <property type="entry name" value="SERPENTINE RECEPTOR, CLASS E (EPSILON)-RELATED"/>
    <property type="match status" value="1"/>
</dbReference>
<dbReference type="EMBL" id="CATQJA010002659">
    <property type="protein sequence ID" value="CAJ0580177.1"/>
    <property type="molecule type" value="Genomic_DNA"/>
</dbReference>
<evidence type="ECO:0000256" key="4">
    <source>
        <dbReference type="ARBA" id="ARBA00022989"/>
    </source>
</evidence>
<protein>
    <recommendedName>
        <fullName evidence="7">Amine oxidase domain-containing protein</fullName>
    </recommendedName>
</protein>
<gene>
    <name evidence="8" type="ORF">MSPICULIGERA_LOCUS18378</name>
</gene>
<feature type="domain" description="Amine oxidase" evidence="7">
    <location>
        <begin position="473"/>
        <end position="726"/>
    </location>
</feature>
<dbReference type="GO" id="GO:0016491">
    <property type="term" value="F:oxidoreductase activity"/>
    <property type="evidence" value="ECO:0007669"/>
    <property type="project" value="InterPro"/>
</dbReference>
<proteinExistence type="inferred from homology"/>
<dbReference type="InterPro" id="IPR036188">
    <property type="entry name" value="FAD/NAD-bd_sf"/>
</dbReference>
<dbReference type="Pfam" id="PF01593">
    <property type="entry name" value="Amino_oxidase"/>
    <property type="match status" value="1"/>
</dbReference>
<feature type="transmembrane region" description="Helical" evidence="6">
    <location>
        <begin position="184"/>
        <end position="208"/>
    </location>
</feature>
<feature type="transmembrane region" description="Helical" evidence="6">
    <location>
        <begin position="107"/>
        <end position="135"/>
    </location>
</feature>
<keyword evidence="3 6" id="KW-0812">Transmembrane</keyword>
<dbReference type="AlphaFoldDB" id="A0AA36D313"/>
<feature type="transmembrane region" description="Helical" evidence="6">
    <location>
        <begin position="156"/>
        <end position="178"/>
    </location>
</feature>
<evidence type="ECO:0000313" key="8">
    <source>
        <dbReference type="EMBL" id="CAJ0580177.1"/>
    </source>
</evidence>
<keyword evidence="9" id="KW-1185">Reference proteome</keyword>
<feature type="non-terminal residue" evidence="8">
    <location>
        <position position="915"/>
    </location>
</feature>
<name>A0AA36D313_9BILA</name>
<feature type="transmembrane region" description="Helical" evidence="6">
    <location>
        <begin position="73"/>
        <end position="95"/>
    </location>
</feature>
<dbReference type="Pfam" id="PF03125">
    <property type="entry name" value="Sre"/>
    <property type="match status" value="1"/>
</dbReference>
<dbReference type="PANTHER" id="PTHR23128:SF132">
    <property type="entry name" value="SERPENTINE RECEPTOR, CLASS E (EPSILON)-RELATED"/>
    <property type="match status" value="1"/>
</dbReference>
<dbReference type="InterPro" id="IPR002937">
    <property type="entry name" value="Amino_oxidase"/>
</dbReference>
<evidence type="ECO:0000256" key="2">
    <source>
        <dbReference type="ARBA" id="ARBA00006803"/>
    </source>
</evidence>
<dbReference type="InterPro" id="IPR004151">
    <property type="entry name" value="7TM_GPCR_serpentine_rcpt_Sre"/>
</dbReference>
<sequence length="915" mass="105579">MFLTVYDSQNRSLNAYVPIFVDMEFIEDHANLLVFWECMRIIEMFFIVGSTFVYVPYLRVIRTCGRFHGNLCRVFYVLSLHLLIEQHLRIVLLYYEAQGTIFVAFPLPVPVILGVGLVRVYVLLFLSSFVPLITMERFMATVYLWDYEKSPRRCQAWTMLIGAIIAFICISMFVAIGLASDFTIAVIISAIGLMLMVIGSGSVCHMLYLHNKRVLYWLDNRNTLQPDDVLFRKLLHKPYDLSVRYQIKENMRVFDILRRFLLLTTTAEATVILLVSLLFTCFDEQSRFAQILMILVDFCLTFMFFVYPLTILYVVREWGEKYVDMWRRLFTSARSFVRTPVVAPTIDYSADTDQYFNYYKQACSTTNLGTQELLLGKSRTDKDPDNVIAVHARDRAQARRLVTRTGKEDLEFEPGIRLPIGISRLPKFWDQFWGSTRGMPRIVTIGAAPTALGACYRLAELKREGAPEAEDVEILCLEQEAIAGGLSCTVEDDKGFLWDMGGHITFNHNFPYYEKATKWAVEEWNHLTRNCQVDMNYIYGEKGIHLVPYPAQFAVPLFPDAVKEGCLKDLKERYEKEPEGEPENFEDWVLKHFGPTILDTFFKPYTKKVWTVDPVKMSPNWVGTRVAKLPQEKLEELCAMDQEALEKADFGWGPNAVFTFPKYGGTGNVWGSMCRKLPQEWFQFNSKVVAVDYQNKTVEYVVKGEAETKKVSYDILLNTAPIDILVRETKITRELDLLRNKVFIVGVGLKKPMTPFLENFTWLYFPDPAVPFFRVTILSRYGEVTPDSDKYWSVMCECARVIGDEDTEEEVTQQALDGLVLKSMIRKEDIVSVYSTTLPYGYPIPTPQRDSELARAHKELEKHSIYSRGRFGGWKYEVSNQDHCFTQGKEFVDRVVMKEPEKLYKTGVVEPAKQG</sequence>
<feature type="transmembrane region" description="Helical" evidence="6">
    <location>
        <begin position="260"/>
        <end position="279"/>
    </location>
</feature>
<keyword evidence="5 6" id="KW-0472">Membrane</keyword>
<comment type="subcellular location">
    <subcellularLocation>
        <location evidence="1">Membrane</location>
        <topology evidence="1">Multi-pass membrane protein</topology>
    </subcellularLocation>
</comment>
<feature type="transmembrane region" description="Helical" evidence="6">
    <location>
        <begin position="41"/>
        <end position="61"/>
    </location>
</feature>
<comment type="similarity">
    <text evidence="2">Belongs to the nematode receptor-like protein sre family.</text>
</comment>
<evidence type="ECO:0000256" key="5">
    <source>
        <dbReference type="ARBA" id="ARBA00023136"/>
    </source>
</evidence>
<organism evidence="8 9">
    <name type="scientific">Mesorhabditis spiculigera</name>
    <dbReference type="NCBI Taxonomy" id="96644"/>
    <lineage>
        <taxon>Eukaryota</taxon>
        <taxon>Metazoa</taxon>
        <taxon>Ecdysozoa</taxon>
        <taxon>Nematoda</taxon>
        <taxon>Chromadorea</taxon>
        <taxon>Rhabditida</taxon>
        <taxon>Rhabditina</taxon>
        <taxon>Rhabditomorpha</taxon>
        <taxon>Rhabditoidea</taxon>
        <taxon>Rhabditidae</taxon>
        <taxon>Mesorhabditinae</taxon>
        <taxon>Mesorhabditis</taxon>
    </lineage>
</organism>
<evidence type="ECO:0000256" key="1">
    <source>
        <dbReference type="ARBA" id="ARBA00004141"/>
    </source>
</evidence>
<evidence type="ECO:0000313" key="9">
    <source>
        <dbReference type="Proteomes" id="UP001177023"/>
    </source>
</evidence>
<dbReference type="Proteomes" id="UP001177023">
    <property type="component" value="Unassembled WGS sequence"/>
</dbReference>
<reference evidence="8" key="1">
    <citation type="submission" date="2023-06" db="EMBL/GenBank/DDBJ databases">
        <authorList>
            <person name="Delattre M."/>
        </authorList>
    </citation>
    <scope>NUCLEOTIDE SEQUENCE</scope>
    <source>
        <strain evidence="8">AF72</strain>
    </source>
</reference>
<dbReference type="GO" id="GO:0016020">
    <property type="term" value="C:membrane"/>
    <property type="evidence" value="ECO:0007669"/>
    <property type="project" value="UniProtKB-SubCell"/>
</dbReference>
<dbReference type="SUPFAM" id="SSF51905">
    <property type="entry name" value="FAD/NAD(P)-binding domain"/>
    <property type="match status" value="1"/>
</dbReference>
<dbReference type="GO" id="GO:0007606">
    <property type="term" value="P:sensory perception of chemical stimulus"/>
    <property type="evidence" value="ECO:0007669"/>
    <property type="project" value="InterPro"/>
</dbReference>
<evidence type="ECO:0000259" key="7">
    <source>
        <dbReference type="Pfam" id="PF01593"/>
    </source>
</evidence>
<evidence type="ECO:0000256" key="3">
    <source>
        <dbReference type="ARBA" id="ARBA00022692"/>
    </source>
</evidence>
<accession>A0AA36D313</accession>
<comment type="caution">
    <text evidence="8">The sequence shown here is derived from an EMBL/GenBank/DDBJ whole genome shotgun (WGS) entry which is preliminary data.</text>
</comment>
<feature type="transmembrane region" description="Helical" evidence="6">
    <location>
        <begin position="291"/>
        <end position="315"/>
    </location>
</feature>